<proteinExistence type="predicted"/>
<dbReference type="PANTHER" id="PTHR43439:SF2">
    <property type="entry name" value="ENZYME, PUTATIVE (JCVI)-RELATED"/>
    <property type="match status" value="1"/>
</dbReference>
<gene>
    <name evidence="4" type="ORF">IEO21_07885</name>
</gene>
<feature type="domain" description="Thioester reductase (TE)" evidence="3">
    <location>
        <begin position="44"/>
        <end position="281"/>
    </location>
</feature>
<evidence type="ECO:0000313" key="5">
    <source>
        <dbReference type="Proteomes" id="UP000639403"/>
    </source>
</evidence>
<reference evidence="4" key="1">
    <citation type="submission" date="2020-11" db="EMBL/GenBank/DDBJ databases">
        <authorList>
            <person name="Koelle M."/>
            <person name="Horta M.A.C."/>
            <person name="Nowrousian M."/>
            <person name="Ohm R.A."/>
            <person name="Benz P."/>
            <person name="Pilgard A."/>
        </authorList>
    </citation>
    <scope>NUCLEOTIDE SEQUENCE</scope>
    <source>
        <strain evidence="4">FPRL280</strain>
    </source>
</reference>
<dbReference type="PANTHER" id="PTHR43439">
    <property type="entry name" value="PHENYLACETATE-COENZYME A LIGASE"/>
    <property type="match status" value="1"/>
</dbReference>
<dbReference type="AlphaFoldDB" id="A0A8H7NX82"/>
<protein>
    <recommendedName>
        <fullName evidence="3">Thioester reductase (TE) domain-containing protein</fullName>
    </recommendedName>
</protein>
<dbReference type="InterPro" id="IPR051414">
    <property type="entry name" value="Adenylate-forming_Reductase"/>
</dbReference>
<evidence type="ECO:0000313" key="4">
    <source>
        <dbReference type="EMBL" id="KAF9808297.1"/>
    </source>
</evidence>
<evidence type="ECO:0000256" key="1">
    <source>
        <dbReference type="ARBA" id="ARBA00022450"/>
    </source>
</evidence>
<keyword evidence="2" id="KW-0597">Phosphoprotein</keyword>
<dbReference type="InterPro" id="IPR013120">
    <property type="entry name" value="FAR_NAD-bd"/>
</dbReference>
<evidence type="ECO:0000259" key="3">
    <source>
        <dbReference type="Pfam" id="PF07993"/>
    </source>
</evidence>
<accession>A0A8H7NX82</accession>
<keyword evidence="1" id="KW-0596">Phosphopantetheine</keyword>
<sequence length="415" mass="45623">MASSHDDTISNMKAMLASLSSAVPSQRRMPPGGLPARGGNVVLLTGTTGSLGCHLLGALARSFDVLHVYALNRASNNASLSTRQQDALVERAIDPCILDLPKITLLEGDLSLPNWGIAKDKYREVRRLTLDITHTAWRVDMMSGLDAFGPVLLGLLRLVQFALDSPCADTRRLLFISSTGAIHEAPRDMPIPEAPVDPIYAIGNGYAQSKWVAEQLLLTTAQRTTLDPLIVRVGQLTGGPAGDWAANEWFPVMVQSAPYLGCFVDDPRPCPFLPFDIAANALLDMLHASSPTHIVHLIHPRPVCWNVIARHIAKEFSVKLVPYRKWLALLENARKMGQCRALRLLPFFRIYVHDGSEVSPLAMGWPNLEVKEAVAASQTLADPRLRKLESEDVMKWLEYWRRVGALPAGSSVARL</sequence>
<dbReference type="EMBL" id="JADOXO010000243">
    <property type="protein sequence ID" value="KAF9808297.1"/>
    <property type="molecule type" value="Genomic_DNA"/>
</dbReference>
<dbReference type="InterPro" id="IPR036291">
    <property type="entry name" value="NAD(P)-bd_dom_sf"/>
</dbReference>
<dbReference type="Pfam" id="PF07993">
    <property type="entry name" value="NAD_binding_4"/>
    <property type="match status" value="1"/>
</dbReference>
<evidence type="ECO:0000256" key="2">
    <source>
        <dbReference type="ARBA" id="ARBA00022553"/>
    </source>
</evidence>
<dbReference type="Proteomes" id="UP000639403">
    <property type="component" value="Unassembled WGS sequence"/>
</dbReference>
<dbReference type="SUPFAM" id="SSF51735">
    <property type="entry name" value="NAD(P)-binding Rossmann-fold domains"/>
    <property type="match status" value="1"/>
</dbReference>
<name>A0A8H7NX82_9APHY</name>
<organism evidence="4 5">
    <name type="scientific">Rhodonia placenta</name>
    <dbReference type="NCBI Taxonomy" id="104341"/>
    <lineage>
        <taxon>Eukaryota</taxon>
        <taxon>Fungi</taxon>
        <taxon>Dikarya</taxon>
        <taxon>Basidiomycota</taxon>
        <taxon>Agaricomycotina</taxon>
        <taxon>Agaricomycetes</taxon>
        <taxon>Polyporales</taxon>
        <taxon>Adustoporiaceae</taxon>
        <taxon>Rhodonia</taxon>
    </lineage>
</organism>
<reference evidence="4" key="2">
    <citation type="journal article" name="Front. Microbiol.">
        <title>Degradative Capacity of Two Strains of Rhodonia placenta: From Phenotype to Genotype.</title>
        <authorList>
            <person name="Kolle M."/>
            <person name="Horta M.A.C."/>
            <person name="Nowrousian M."/>
            <person name="Ohm R.A."/>
            <person name="Benz J.P."/>
            <person name="Pilgard A."/>
        </authorList>
    </citation>
    <scope>NUCLEOTIDE SEQUENCE</scope>
    <source>
        <strain evidence="4">FPRL280</strain>
    </source>
</reference>
<dbReference type="Gene3D" id="3.40.50.720">
    <property type="entry name" value="NAD(P)-binding Rossmann-like Domain"/>
    <property type="match status" value="1"/>
</dbReference>
<comment type="caution">
    <text evidence="4">The sequence shown here is derived from an EMBL/GenBank/DDBJ whole genome shotgun (WGS) entry which is preliminary data.</text>
</comment>